<accession>A0A2P2P6V1</accession>
<protein>
    <submittedName>
        <fullName evidence="1">Uncharacterized protein</fullName>
    </submittedName>
</protein>
<proteinExistence type="predicted"/>
<dbReference type="EMBL" id="GGEC01069945">
    <property type="protein sequence ID" value="MBX50429.1"/>
    <property type="molecule type" value="Transcribed_RNA"/>
</dbReference>
<sequence length="28" mass="3440">MRTRDSILYHQHTFVDSKNVGDDYWKRA</sequence>
<dbReference type="AlphaFoldDB" id="A0A2P2P6V1"/>
<reference evidence="1" key="1">
    <citation type="submission" date="2018-02" db="EMBL/GenBank/DDBJ databases">
        <title>Rhizophora mucronata_Transcriptome.</title>
        <authorList>
            <person name="Meera S.P."/>
            <person name="Sreeshan A."/>
            <person name="Augustine A."/>
        </authorList>
    </citation>
    <scope>NUCLEOTIDE SEQUENCE</scope>
    <source>
        <tissue evidence="1">Leaf</tissue>
    </source>
</reference>
<name>A0A2P2P6V1_RHIMU</name>
<evidence type="ECO:0000313" key="1">
    <source>
        <dbReference type="EMBL" id="MBX50429.1"/>
    </source>
</evidence>
<organism evidence="1">
    <name type="scientific">Rhizophora mucronata</name>
    <name type="common">Asiatic mangrove</name>
    <dbReference type="NCBI Taxonomy" id="61149"/>
    <lineage>
        <taxon>Eukaryota</taxon>
        <taxon>Viridiplantae</taxon>
        <taxon>Streptophyta</taxon>
        <taxon>Embryophyta</taxon>
        <taxon>Tracheophyta</taxon>
        <taxon>Spermatophyta</taxon>
        <taxon>Magnoliopsida</taxon>
        <taxon>eudicotyledons</taxon>
        <taxon>Gunneridae</taxon>
        <taxon>Pentapetalae</taxon>
        <taxon>rosids</taxon>
        <taxon>fabids</taxon>
        <taxon>Malpighiales</taxon>
        <taxon>Rhizophoraceae</taxon>
        <taxon>Rhizophora</taxon>
    </lineage>
</organism>